<dbReference type="EMBL" id="CP060052">
    <property type="protein sequence ID" value="QNE04606.1"/>
    <property type="molecule type" value="Genomic_DNA"/>
</dbReference>
<name>A0A7G6VS91_9SPHN</name>
<dbReference type="AlphaFoldDB" id="A0A7G6VS91"/>
<dbReference type="SUPFAM" id="SSF52540">
    <property type="entry name" value="P-loop containing nucleoside triphosphate hydrolases"/>
    <property type="match status" value="1"/>
</dbReference>
<dbReference type="Pfam" id="PF07693">
    <property type="entry name" value="KAP_NTPase"/>
    <property type="match status" value="1"/>
</dbReference>
<dbReference type="RefSeq" id="WP_185883847.1">
    <property type="nucleotide sequence ID" value="NZ_CP060052.1"/>
</dbReference>
<dbReference type="InterPro" id="IPR011646">
    <property type="entry name" value="KAP_P-loop"/>
</dbReference>
<sequence>MGHADLAQGLDNLFSSLDHGSVAILDGRWGVGKSTFIDRWCAHAEREGFGVIKLDAFAYDYMGEPFDALSAAILAKVSEKIGAEDPRYKAFRRSAVDVSKRLAISSAKAVVRIGTAGLVDDRLIESMAEPITSSSGEFAEKAIESVLERQSKDQASFEVFRTKLSELYEFLSGDDEEKPVIFVVDELDRCRPDFALGILECLKHFFRAHKLHFVLVTNKAILRKSIDNRYGIGDASDDYLQKFYDFTIHFERKGRHSNENAAAKYARDVISQTVGGRTADAHLSELMRLTSQLCIAYDLTFRDVEHVASNISLAYLAISDRQFQPEIFIVVLAYLKAKHSAHYQKVKNRDLTWPEMEKILDQGVWSENFYIERIKDVFRYSLDPHIDMNDPKFSGLNNGRYHLERLEELAYVANSVLDAFAR</sequence>
<dbReference type="InterPro" id="IPR027417">
    <property type="entry name" value="P-loop_NTPase"/>
</dbReference>
<reference evidence="2 3" key="1">
    <citation type="submission" date="2020-08" db="EMBL/GenBank/DDBJ databases">
        <authorList>
            <person name="Liu G."/>
            <person name="Sun C."/>
        </authorList>
    </citation>
    <scope>NUCLEOTIDE SEQUENCE [LARGE SCALE GENOMIC DNA]</scope>
    <source>
        <strain evidence="2 3">OT19</strain>
    </source>
</reference>
<proteinExistence type="predicted"/>
<evidence type="ECO:0000313" key="2">
    <source>
        <dbReference type="EMBL" id="QNE04606.1"/>
    </source>
</evidence>
<feature type="domain" description="KAP NTPase" evidence="1">
    <location>
        <begin position="16"/>
        <end position="264"/>
    </location>
</feature>
<protein>
    <submittedName>
        <fullName evidence="2">AAA family ATPase</fullName>
    </submittedName>
</protein>
<dbReference type="Gene3D" id="3.40.50.300">
    <property type="entry name" value="P-loop containing nucleotide triphosphate hydrolases"/>
    <property type="match status" value="1"/>
</dbReference>
<accession>A0A7G6VS91</accession>
<gene>
    <name evidence="2" type="ORF">H4O24_11625</name>
</gene>
<organism evidence="2 3">
    <name type="scientific">Croceicoccus marinus</name>
    <dbReference type="NCBI Taxonomy" id="450378"/>
    <lineage>
        <taxon>Bacteria</taxon>
        <taxon>Pseudomonadati</taxon>
        <taxon>Pseudomonadota</taxon>
        <taxon>Alphaproteobacteria</taxon>
        <taxon>Sphingomonadales</taxon>
        <taxon>Erythrobacteraceae</taxon>
        <taxon>Croceicoccus</taxon>
    </lineage>
</organism>
<evidence type="ECO:0000313" key="3">
    <source>
        <dbReference type="Proteomes" id="UP000515297"/>
    </source>
</evidence>
<evidence type="ECO:0000259" key="1">
    <source>
        <dbReference type="Pfam" id="PF07693"/>
    </source>
</evidence>
<dbReference type="Proteomes" id="UP000515297">
    <property type="component" value="Chromosome"/>
</dbReference>